<dbReference type="CDD" id="cd00158">
    <property type="entry name" value="RHOD"/>
    <property type="match status" value="2"/>
</dbReference>
<evidence type="ECO:0000259" key="2">
    <source>
        <dbReference type="PROSITE" id="PS50206"/>
    </source>
</evidence>
<dbReference type="InterPro" id="IPR036873">
    <property type="entry name" value="Rhodanese-like_dom_sf"/>
</dbReference>
<keyword evidence="4" id="KW-1185">Reference proteome</keyword>
<name>A0AAD2G3I6_9STRA</name>
<dbReference type="PROSITE" id="PS50206">
    <property type="entry name" value="RHODANESE_3"/>
    <property type="match status" value="2"/>
</dbReference>
<dbReference type="EMBL" id="CAKOGP040002091">
    <property type="protein sequence ID" value="CAJ1961509.1"/>
    <property type="molecule type" value="Genomic_DNA"/>
</dbReference>
<organism evidence="3 4">
    <name type="scientific">Cylindrotheca closterium</name>
    <dbReference type="NCBI Taxonomy" id="2856"/>
    <lineage>
        <taxon>Eukaryota</taxon>
        <taxon>Sar</taxon>
        <taxon>Stramenopiles</taxon>
        <taxon>Ochrophyta</taxon>
        <taxon>Bacillariophyta</taxon>
        <taxon>Bacillariophyceae</taxon>
        <taxon>Bacillariophycidae</taxon>
        <taxon>Bacillariales</taxon>
        <taxon>Bacillariaceae</taxon>
        <taxon>Cylindrotheca</taxon>
    </lineage>
</organism>
<dbReference type="Gene3D" id="3.40.250.10">
    <property type="entry name" value="Rhodanese-like domain"/>
    <property type="match status" value="2"/>
</dbReference>
<protein>
    <recommendedName>
        <fullName evidence="2">Rhodanese domain-containing protein</fullName>
    </recommendedName>
</protein>
<dbReference type="GO" id="GO:0004792">
    <property type="term" value="F:thiosulfate-cyanide sulfurtransferase activity"/>
    <property type="evidence" value="ECO:0007669"/>
    <property type="project" value="TreeGrafter"/>
</dbReference>
<dbReference type="PANTHER" id="PTHR44086">
    <property type="entry name" value="THIOSULFATE SULFURTRANSFERASE RDL2, MITOCHONDRIAL-RELATED"/>
    <property type="match status" value="1"/>
</dbReference>
<proteinExistence type="predicted"/>
<dbReference type="AlphaFoldDB" id="A0AAD2G3I6"/>
<reference evidence="3" key="1">
    <citation type="submission" date="2023-08" db="EMBL/GenBank/DDBJ databases">
        <authorList>
            <person name="Audoor S."/>
            <person name="Bilcke G."/>
        </authorList>
    </citation>
    <scope>NUCLEOTIDE SEQUENCE</scope>
</reference>
<feature type="domain" description="Rhodanese" evidence="2">
    <location>
        <begin position="45"/>
        <end position="136"/>
    </location>
</feature>
<dbReference type="SUPFAM" id="SSF52821">
    <property type="entry name" value="Rhodanese/Cell cycle control phosphatase"/>
    <property type="match status" value="2"/>
</dbReference>
<dbReference type="Proteomes" id="UP001295423">
    <property type="component" value="Unassembled WGS sequence"/>
</dbReference>
<evidence type="ECO:0000313" key="3">
    <source>
        <dbReference type="EMBL" id="CAJ1961509.1"/>
    </source>
</evidence>
<accession>A0AAD2G3I6</accession>
<feature type="chain" id="PRO_5042156751" description="Rhodanese domain-containing protein" evidence="1">
    <location>
        <begin position="18"/>
        <end position="351"/>
    </location>
</feature>
<dbReference type="SMART" id="SM00450">
    <property type="entry name" value="RHOD"/>
    <property type="match status" value="2"/>
</dbReference>
<sequence>MMLAVLSFLLLLAFVAAQPSNIDGVTILDPEDFKSGIDSGEYDAIIDVRSQSEWDAGHIEGATLALNLAAYPSDEVETASPTDFAGCETCTIVIYCRSGARASVALQNMMAAGFNGTLYNGQGTNQWEDAGYSLINGDSVVPPCELNEIGQCTATAPSTAPTPEEVKVTVIEPETFKNGIDNGEFDAVIDVRTQDEWDEGHIEGATLALNLALFGTGGTASPADFTGCETCTIVVYCRSGGRALAALDHLIAAGFNGTLYNGQGTSQWTNAGYPLVTTDSMLPPCTNTEIGTCTAAMSMAPTDMPTGITPDDSTMAPTTMTTGDTPEDSASTAIHSWPMPLLVGLLSVFVV</sequence>
<feature type="signal peptide" evidence="1">
    <location>
        <begin position="1"/>
        <end position="17"/>
    </location>
</feature>
<evidence type="ECO:0000256" key="1">
    <source>
        <dbReference type="SAM" id="SignalP"/>
    </source>
</evidence>
<feature type="domain" description="Rhodanese" evidence="2">
    <location>
        <begin position="182"/>
        <end position="277"/>
    </location>
</feature>
<comment type="caution">
    <text evidence="3">The sequence shown here is derived from an EMBL/GenBank/DDBJ whole genome shotgun (WGS) entry which is preliminary data.</text>
</comment>
<evidence type="ECO:0000313" key="4">
    <source>
        <dbReference type="Proteomes" id="UP001295423"/>
    </source>
</evidence>
<dbReference type="Pfam" id="PF00581">
    <property type="entry name" value="Rhodanese"/>
    <property type="match status" value="2"/>
</dbReference>
<dbReference type="InterPro" id="IPR001763">
    <property type="entry name" value="Rhodanese-like_dom"/>
</dbReference>
<keyword evidence="1" id="KW-0732">Signal</keyword>
<dbReference type="PANTHER" id="PTHR44086:SF13">
    <property type="entry name" value="THIOSULFATE SULFURTRANSFERASE PSPE"/>
    <property type="match status" value="1"/>
</dbReference>
<gene>
    <name evidence="3" type="ORF">CYCCA115_LOCUS19232</name>
</gene>